<name>A0A9X1ZLX7_9GAMM</name>
<evidence type="ECO:0000256" key="1">
    <source>
        <dbReference type="ARBA" id="ARBA00022723"/>
    </source>
</evidence>
<evidence type="ECO:0000313" key="6">
    <source>
        <dbReference type="EMBL" id="MCL1143996.1"/>
    </source>
</evidence>
<dbReference type="EMBL" id="JAKIKP010000014">
    <property type="protein sequence ID" value="MCL1143996.1"/>
    <property type="molecule type" value="Genomic_DNA"/>
</dbReference>
<dbReference type="AlphaFoldDB" id="A0A9X1ZLX7"/>
<accession>A0A9X1ZLX7</accession>
<dbReference type="PROSITE" id="PS51128">
    <property type="entry name" value="ZF_DKSA_2"/>
    <property type="match status" value="1"/>
</dbReference>
<dbReference type="Gene3D" id="1.20.120.910">
    <property type="entry name" value="DksA, coiled-coil domain"/>
    <property type="match status" value="1"/>
</dbReference>
<protein>
    <submittedName>
        <fullName evidence="6">TraR/DksA C4-type zinc finger protein</fullName>
    </submittedName>
</protein>
<dbReference type="Proteomes" id="UP001139333">
    <property type="component" value="Unassembled WGS sequence"/>
</dbReference>
<dbReference type="InterPro" id="IPR020458">
    <property type="entry name" value="Znf_DskA_TraR_CS"/>
</dbReference>
<dbReference type="InterPro" id="IPR000962">
    <property type="entry name" value="Znf_DskA_TraR"/>
</dbReference>
<evidence type="ECO:0000256" key="2">
    <source>
        <dbReference type="ARBA" id="ARBA00022771"/>
    </source>
</evidence>
<reference evidence="6" key="1">
    <citation type="submission" date="2022-01" db="EMBL/GenBank/DDBJ databases">
        <title>Whole genome-based taxonomy of the Shewanellaceae.</title>
        <authorList>
            <person name="Martin-Rodriguez A.J."/>
        </authorList>
    </citation>
    <scope>NUCLEOTIDE SEQUENCE</scope>
    <source>
        <strain evidence="6">DSM 16422</strain>
    </source>
</reference>
<keyword evidence="2" id="KW-0863">Zinc-finger</keyword>
<evidence type="ECO:0000259" key="5">
    <source>
        <dbReference type="Pfam" id="PF01258"/>
    </source>
</evidence>
<gene>
    <name evidence="6" type="ORF">L2672_15050</name>
</gene>
<dbReference type="PROSITE" id="PS01102">
    <property type="entry name" value="ZF_DKSA_1"/>
    <property type="match status" value="1"/>
</dbReference>
<dbReference type="Pfam" id="PF01258">
    <property type="entry name" value="zf-dskA_traR"/>
    <property type="match status" value="1"/>
</dbReference>
<keyword evidence="7" id="KW-1185">Reference proteome</keyword>
<sequence>MVDQHINLQLAHIGMQLRSEIAILLTQQNMPLNDVDQLNGQDLSTLIDFLSLHKLTDEPVFERLMRLDAAICQLELGLYGLCSDCESEIEQSRLQSDPTEQRCEDCAKRHSQEHRQELRLNY</sequence>
<proteinExistence type="predicted"/>
<organism evidence="6 7">
    <name type="scientific">Shewanella gaetbuli</name>
    <dbReference type="NCBI Taxonomy" id="220752"/>
    <lineage>
        <taxon>Bacteria</taxon>
        <taxon>Pseudomonadati</taxon>
        <taxon>Pseudomonadota</taxon>
        <taxon>Gammaproteobacteria</taxon>
        <taxon>Alteromonadales</taxon>
        <taxon>Shewanellaceae</taxon>
        <taxon>Shewanella</taxon>
    </lineage>
</organism>
<feature type="domain" description="Zinc finger DksA/TraR C4-type" evidence="5">
    <location>
        <begin position="77"/>
        <end position="112"/>
    </location>
</feature>
<dbReference type="GO" id="GO:0008270">
    <property type="term" value="F:zinc ion binding"/>
    <property type="evidence" value="ECO:0007669"/>
    <property type="project" value="UniProtKB-KW"/>
</dbReference>
<dbReference type="SUPFAM" id="SSF57716">
    <property type="entry name" value="Glucocorticoid receptor-like (DNA-binding domain)"/>
    <property type="match status" value="1"/>
</dbReference>
<keyword evidence="3" id="KW-0862">Zinc</keyword>
<evidence type="ECO:0000256" key="4">
    <source>
        <dbReference type="PROSITE-ProRule" id="PRU00510"/>
    </source>
</evidence>
<keyword evidence="1" id="KW-0479">Metal-binding</keyword>
<feature type="zinc finger region" description="dksA C4-type" evidence="4">
    <location>
        <begin position="82"/>
        <end position="106"/>
    </location>
</feature>
<evidence type="ECO:0000256" key="3">
    <source>
        <dbReference type="ARBA" id="ARBA00022833"/>
    </source>
</evidence>
<comment type="caution">
    <text evidence="6">The sequence shown here is derived from an EMBL/GenBank/DDBJ whole genome shotgun (WGS) entry which is preliminary data.</text>
</comment>
<dbReference type="RefSeq" id="WP_248996665.1">
    <property type="nucleotide sequence ID" value="NZ_JAKIKP010000014.1"/>
</dbReference>
<evidence type="ECO:0000313" key="7">
    <source>
        <dbReference type="Proteomes" id="UP001139333"/>
    </source>
</evidence>